<dbReference type="Proteomes" id="UP001159405">
    <property type="component" value="Unassembled WGS sequence"/>
</dbReference>
<proteinExistence type="predicted"/>
<sequence length="174" mass="20094">MCQSGRMKGFERCFKVEDQGTWRRQNLHARQVQNAGHRIQIKLYESHLGKEKPVMGNITPLLAITKPAEGLNKPCQGNGNVNGRKSFAAEGFNVKTPFISQTYTKAVAISFRQSHTRTRKLVKYHPRVVFTESFHAMVSTDEEVCSPCQREFDRHCKVQEKRHRDREPSRLPKK</sequence>
<reference evidence="1 2" key="1">
    <citation type="submission" date="2022-05" db="EMBL/GenBank/DDBJ databases">
        <authorList>
            <consortium name="Genoscope - CEA"/>
            <person name="William W."/>
        </authorList>
    </citation>
    <scope>NUCLEOTIDE SEQUENCE [LARGE SCALE GENOMIC DNA]</scope>
</reference>
<name>A0ABN8N6L4_9CNID</name>
<dbReference type="EMBL" id="CALNXK010000012">
    <property type="protein sequence ID" value="CAH3044414.1"/>
    <property type="molecule type" value="Genomic_DNA"/>
</dbReference>
<feature type="non-terminal residue" evidence="1">
    <location>
        <position position="174"/>
    </location>
</feature>
<gene>
    <name evidence="1" type="ORF">PLOB_00004688</name>
</gene>
<evidence type="ECO:0000313" key="1">
    <source>
        <dbReference type="EMBL" id="CAH3044414.1"/>
    </source>
</evidence>
<keyword evidence="2" id="KW-1185">Reference proteome</keyword>
<evidence type="ECO:0000313" key="2">
    <source>
        <dbReference type="Proteomes" id="UP001159405"/>
    </source>
</evidence>
<organism evidence="1 2">
    <name type="scientific">Porites lobata</name>
    <dbReference type="NCBI Taxonomy" id="104759"/>
    <lineage>
        <taxon>Eukaryota</taxon>
        <taxon>Metazoa</taxon>
        <taxon>Cnidaria</taxon>
        <taxon>Anthozoa</taxon>
        <taxon>Hexacorallia</taxon>
        <taxon>Scleractinia</taxon>
        <taxon>Fungiina</taxon>
        <taxon>Poritidae</taxon>
        <taxon>Porites</taxon>
    </lineage>
</organism>
<accession>A0ABN8N6L4</accession>
<protein>
    <submittedName>
        <fullName evidence="1">Uncharacterized protein</fullName>
    </submittedName>
</protein>
<comment type="caution">
    <text evidence="1">The sequence shown here is derived from an EMBL/GenBank/DDBJ whole genome shotgun (WGS) entry which is preliminary data.</text>
</comment>